<sequence length="59" mass="5780">MGEPAPQLASFAGVRPGQGRDVGCGAQGGLAGVDLTDVDVHPRDGCGHGHRTVTATAGV</sequence>
<organism evidence="2 3">
    <name type="scientific">Mycolicibacterium crocinum</name>
    <dbReference type="NCBI Taxonomy" id="388459"/>
    <lineage>
        <taxon>Bacteria</taxon>
        <taxon>Bacillati</taxon>
        <taxon>Actinomycetota</taxon>
        <taxon>Actinomycetes</taxon>
        <taxon>Mycobacteriales</taxon>
        <taxon>Mycobacteriaceae</taxon>
        <taxon>Mycolicibacterium</taxon>
    </lineage>
</organism>
<dbReference type="EMBL" id="CP092362">
    <property type="protein sequence ID" value="ULN44678.1"/>
    <property type="molecule type" value="Genomic_DNA"/>
</dbReference>
<gene>
    <name evidence="2" type="ORF">MI149_05605</name>
</gene>
<dbReference type="Proteomes" id="UP001055337">
    <property type="component" value="Chromosome"/>
</dbReference>
<reference evidence="2" key="1">
    <citation type="submission" date="2022-08" db="EMBL/GenBank/DDBJ databases">
        <title>Whole genome sequencing of non-tuberculosis mycobacteria type-strains.</title>
        <authorList>
            <person name="Igarashi Y."/>
            <person name="Osugi A."/>
            <person name="Mitarai S."/>
        </authorList>
    </citation>
    <scope>NUCLEOTIDE SEQUENCE</scope>
    <source>
        <strain evidence="2">JCM 16369</strain>
    </source>
</reference>
<evidence type="ECO:0000313" key="3">
    <source>
        <dbReference type="Proteomes" id="UP001055337"/>
    </source>
</evidence>
<accession>A0ABY3TTA2</accession>
<evidence type="ECO:0000256" key="1">
    <source>
        <dbReference type="SAM" id="MobiDB-lite"/>
    </source>
</evidence>
<name>A0ABY3TTA2_9MYCO</name>
<proteinExistence type="predicted"/>
<evidence type="ECO:0000313" key="2">
    <source>
        <dbReference type="EMBL" id="ULN44678.1"/>
    </source>
</evidence>
<protein>
    <submittedName>
        <fullName evidence="2">Uncharacterized protein</fullName>
    </submittedName>
</protein>
<keyword evidence="3" id="KW-1185">Reference proteome</keyword>
<feature type="region of interest" description="Disordered" evidence="1">
    <location>
        <begin position="1"/>
        <end position="28"/>
    </location>
</feature>